<evidence type="ECO:0000256" key="2">
    <source>
        <dbReference type="ARBA" id="ARBA00023015"/>
    </source>
</evidence>
<dbReference type="PANTHER" id="PTHR31190:SF155">
    <property type="entry name" value="AP2_ERF DOMAIN-CONTAINING PROTEIN"/>
    <property type="match status" value="1"/>
</dbReference>
<dbReference type="InterPro" id="IPR044808">
    <property type="entry name" value="ERF_plant"/>
</dbReference>
<keyword evidence="5" id="KW-0539">Nucleus</keyword>
<keyword evidence="4" id="KW-0804">Transcription</keyword>
<dbReference type="PANTHER" id="PTHR31190">
    <property type="entry name" value="DNA-BINDING DOMAIN"/>
    <property type="match status" value="1"/>
</dbReference>
<feature type="region of interest" description="Disordered" evidence="6">
    <location>
        <begin position="58"/>
        <end position="81"/>
    </location>
</feature>
<feature type="domain" description="AP2/ERF" evidence="7">
    <location>
        <begin position="87"/>
        <end position="144"/>
    </location>
</feature>
<accession>A0A8J5SPQ5</accession>
<keyword evidence="2" id="KW-0805">Transcription regulation</keyword>
<keyword evidence="3" id="KW-0238">DNA-binding</keyword>
<name>A0A8J5SPQ5_ZIZPA</name>
<dbReference type="GO" id="GO:0009873">
    <property type="term" value="P:ethylene-activated signaling pathway"/>
    <property type="evidence" value="ECO:0007669"/>
    <property type="project" value="InterPro"/>
</dbReference>
<protein>
    <recommendedName>
        <fullName evidence="7">AP2/ERF domain-containing protein</fullName>
    </recommendedName>
</protein>
<evidence type="ECO:0000259" key="7">
    <source>
        <dbReference type="PROSITE" id="PS51032"/>
    </source>
</evidence>
<evidence type="ECO:0000256" key="5">
    <source>
        <dbReference type="ARBA" id="ARBA00023242"/>
    </source>
</evidence>
<proteinExistence type="predicted"/>
<dbReference type="SMART" id="SM00380">
    <property type="entry name" value="AP2"/>
    <property type="match status" value="1"/>
</dbReference>
<dbReference type="InterPro" id="IPR001471">
    <property type="entry name" value="AP2/ERF_dom"/>
</dbReference>
<evidence type="ECO:0000313" key="9">
    <source>
        <dbReference type="Proteomes" id="UP000729402"/>
    </source>
</evidence>
<reference evidence="8" key="1">
    <citation type="journal article" date="2021" name="bioRxiv">
        <title>Whole Genome Assembly and Annotation of Northern Wild Rice, Zizania palustris L., Supports a Whole Genome Duplication in the Zizania Genus.</title>
        <authorList>
            <person name="Haas M."/>
            <person name="Kono T."/>
            <person name="Macchietto M."/>
            <person name="Millas R."/>
            <person name="McGilp L."/>
            <person name="Shao M."/>
            <person name="Duquette J."/>
            <person name="Hirsch C.N."/>
            <person name="Kimball J."/>
        </authorList>
    </citation>
    <scope>NUCLEOTIDE SEQUENCE</scope>
    <source>
        <tissue evidence="8">Fresh leaf tissue</tissue>
    </source>
</reference>
<dbReference type="GO" id="GO:0003677">
    <property type="term" value="F:DNA binding"/>
    <property type="evidence" value="ECO:0007669"/>
    <property type="project" value="UniProtKB-KW"/>
</dbReference>
<sequence>MCGGAILAKQIPSTPATARRLTAGHLWPGEGGKRRKVGRFGPDDFDVAFKRFDHDSDEEALENGENGGGEMAVSRRQAPGRRIRSSKYRGVRRRPWGKWAAEIRDPVEGVRVWLGTFATAEAAALAYDAAARDLRGADAKLNFPSSAATARSSRKRRAVTAAKVTPCVVNLVDEEGIGAQALSITNEAETSEISGASSALPDFSWQGMFAFDDGEAQPVLNAETDQTIVLAGGKKRPRNKSQEGDEVLPTSSDNCAADLLLFDDPFLFGDQFSYFNGSTYGAPDGLFNAAGQVNVAGVSTELWSFGDGCLVEDRACY</sequence>
<reference evidence="8" key="2">
    <citation type="submission" date="2021-02" db="EMBL/GenBank/DDBJ databases">
        <authorList>
            <person name="Kimball J.A."/>
            <person name="Haas M.W."/>
            <person name="Macchietto M."/>
            <person name="Kono T."/>
            <person name="Duquette J."/>
            <person name="Shao M."/>
        </authorList>
    </citation>
    <scope>NUCLEOTIDE SEQUENCE</scope>
    <source>
        <tissue evidence="8">Fresh leaf tissue</tissue>
    </source>
</reference>
<dbReference type="CDD" id="cd00018">
    <property type="entry name" value="AP2"/>
    <property type="match status" value="1"/>
</dbReference>
<dbReference type="OrthoDB" id="685897at2759"/>
<evidence type="ECO:0000256" key="4">
    <source>
        <dbReference type="ARBA" id="ARBA00023163"/>
    </source>
</evidence>
<dbReference type="AlphaFoldDB" id="A0A8J5SPQ5"/>
<dbReference type="PROSITE" id="PS51032">
    <property type="entry name" value="AP2_ERF"/>
    <property type="match status" value="1"/>
</dbReference>
<keyword evidence="9" id="KW-1185">Reference proteome</keyword>
<organism evidence="8 9">
    <name type="scientific">Zizania palustris</name>
    <name type="common">Northern wild rice</name>
    <dbReference type="NCBI Taxonomy" id="103762"/>
    <lineage>
        <taxon>Eukaryota</taxon>
        <taxon>Viridiplantae</taxon>
        <taxon>Streptophyta</taxon>
        <taxon>Embryophyta</taxon>
        <taxon>Tracheophyta</taxon>
        <taxon>Spermatophyta</taxon>
        <taxon>Magnoliopsida</taxon>
        <taxon>Liliopsida</taxon>
        <taxon>Poales</taxon>
        <taxon>Poaceae</taxon>
        <taxon>BOP clade</taxon>
        <taxon>Oryzoideae</taxon>
        <taxon>Oryzeae</taxon>
        <taxon>Zizaniinae</taxon>
        <taxon>Zizania</taxon>
    </lineage>
</organism>
<dbReference type="GO" id="GO:0005634">
    <property type="term" value="C:nucleus"/>
    <property type="evidence" value="ECO:0007669"/>
    <property type="project" value="UniProtKB-SubCell"/>
</dbReference>
<evidence type="ECO:0000256" key="3">
    <source>
        <dbReference type="ARBA" id="ARBA00023125"/>
    </source>
</evidence>
<comment type="subcellular location">
    <subcellularLocation>
        <location evidence="1">Nucleus</location>
    </subcellularLocation>
</comment>
<dbReference type="GO" id="GO:0003700">
    <property type="term" value="F:DNA-binding transcription factor activity"/>
    <property type="evidence" value="ECO:0007669"/>
    <property type="project" value="InterPro"/>
</dbReference>
<evidence type="ECO:0000256" key="6">
    <source>
        <dbReference type="SAM" id="MobiDB-lite"/>
    </source>
</evidence>
<dbReference type="FunFam" id="3.30.730.10:FF:000001">
    <property type="entry name" value="Ethylene-responsive transcription factor 2"/>
    <property type="match status" value="1"/>
</dbReference>
<gene>
    <name evidence="8" type="ORF">GUJ93_ZPchr0006g40841</name>
</gene>
<dbReference type="Pfam" id="PF00847">
    <property type="entry name" value="AP2"/>
    <property type="match status" value="1"/>
</dbReference>
<dbReference type="Proteomes" id="UP000729402">
    <property type="component" value="Unassembled WGS sequence"/>
</dbReference>
<evidence type="ECO:0000256" key="1">
    <source>
        <dbReference type="ARBA" id="ARBA00004123"/>
    </source>
</evidence>
<dbReference type="EMBL" id="JAAALK010000283">
    <property type="protein sequence ID" value="KAG8073722.1"/>
    <property type="molecule type" value="Genomic_DNA"/>
</dbReference>
<evidence type="ECO:0000313" key="8">
    <source>
        <dbReference type="EMBL" id="KAG8073722.1"/>
    </source>
</evidence>
<comment type="caution">
    <text evidence="8">The sequence shown here is derived from an EMBL/GenBank/DDBJ whole genome shotgun (WGS) entry which is preliminary data.</text>
</comment>